<feature type="compositionally biased region" description="Basic residues" evidence="1">
    <location>
        <begin position="308"/>
        <end position="320"/>
    </location>
</feature>
<evidence type="ECO:0000313" key="3">
    <source>
        <dbReference type="EMBL" id="KAL1310797.1"/>
    </source>
</evidence>
<dbReference type="PANTHER" id="PTHR22093">
    <property type="entry name" value="LEUKOCYTE RECEPTOR CLUSTER LRC MEMBER 1"/>
    <property type="match status" value="1"/>
</dbReference>
<feature type="domain" description="CBF1-interacting co-repressor CIR N-terminal" evidence="2">
    <location>
        <begin position="10"/>
        <end position="46"/>
    </location>
</feature>
<dbReference type="GeneID" id="95974742"/>
<feature type="compositionally biased region" description="Basic and acidic residues" evidence="1">
    <location>
        <begin position="75"/>
        <end position="87"/>
    </location>
</feature>
<feature type="compositionally biased region" description="Basic and acidic residues" evidence="1">
    <location>
        <begin position="167"/>
        <end position="177"/>
    </location>
</feature>
<feature type="compositionally biased region" description="Basic and acidic residues" evidence="1">
    <location>
        <begin position="358"/>
        <end position="381"/>
    </location>
</feature>
<feature type="compositionally biased region" description="Basic and acidic residues" evidence="1">
    <location>
        <begin position="336"/>
        <end position="348"/>
    </location>
</feature>
<dbReference type="SMART" id="SM01083">
    <property type="entry name" value="Cir_N"/>
    <property type="match status" value="1"/>
</dbReference>
<dbReference type="PANTHER" id="PTHR22093:SF0">
    <property type="entry name" value="LEUKOCYTE RECEPTOR CLUSTER MEMBER 1"/>
    <property type="match status" value="1"/>
</dbReference>
<dbReference type="InterPro" id="IPR019339">
    <property type="entry name" value="CIR_N_dom"/>
</dbReference>
<proteinExistence type="predicted"/>
<protein>
    <recommendedName>
        <fullName evidence="2">CBF1-interacting co-repressor CIR N-terminal domain-containing protein</fullName>
    </recommendedName>
</protein>
<organism evidence="3 4">
    <name type="scientific">Neodothiora populina</name>
    <dbReference type="NCBI Taxonomy" id="2781224"/>
    <lineage>
        <taxon>Eukaryota</taxon>
        <taxon>Fungi</taxon>
        <taxon>Dikarya</taxon>
        <taxon>Ascomycota</taxon>
        <taxon>Pezizomycotina</taxon>
        <taxon>Dothideomycetes</taxon>
        <taxon>Dothideomycetidae</taxon>
        <taxon>Dothideales</taxon>
        <taxon>Dothioraceae</taxon>
        <taxon>Neodothiora</taxon>
    </lineage>
</organism>
<dbReference type="Proteomes" id="UP001562354">
    <property type="component" value="Unassembled WGS sequence"/>
</dbReference>
<feature type="compositionally biased region" description="Basic and acidic residues" evidence="1">
    <location>
        <begin position="32"/>
        <end position="59"/>
    </location>
</feature>
<name>A0ABR3PML9_9PEZI</name>
<dbReference type="RefSeq" id="XP_069203646.1">
    <property type="nucleotide sequence ID" value="XM_069340172.1"/>
</dbReference>
<accession>A0ABR3PML9</accession>
<evidence type="ECO:0000259" key="2">
    <source>
        <dbReference type="SMART" id="SM01083"/>
    </source>
</evidence>
<dbReference type="InterPro" id="IPR039875">
    <property type="entry name" value="LENG1-like"/>
</dbReference>
<reference evidence="3 4" key="1">
    <citation type="submission" date="2024-07" db="EMBL/GenBank/DDBJ databases">
        <title>Draft sequence of the Neodothiora populina.</title>
        <authorList>
            <person name="Drown D.D."/>
            <person name="Schuette U.S."/>
            <person name="Buechlein A.B."/>
            <person name="Rusch D.R."/>
            <person name="Winton L.W."/>
            <person name="Adams G.A."/>
        </authorList>
    </citation>
    <scope>NUCLEOTIDE SEQUENCE [LARGE SCALE GENOMIC DNA]</scope>
    <source>
        <strain evidence="3 4">CPC 39397</strain>
    </source>
</reference>
<sequence>MVLHLLGKKSWNVYNNDNVERVKRDEAVAAAKEEEHERLMQEQDAQRRTALLRGEKPPEFEPIPEPLDSSAPPRQRNDDGFSKEERKLRRRLRDEDETSYAIRVAKLDRERAEDLSRSGLLRQRPSSHDDSNRDRLEELFNFGRAVEDAILPAPTAVSETHTRKKKTKDDHDHDHDPSNAQKQQQDPHAFGPSNLAAIQKKPAIWDLRSPDHQGLSRDAFGRPDPKRTIRDQKRLGQSDPLAFMKQAQEQLKQAKAQRAKRETEIECERRASEMAREFARRAEDKSEKSERHDRRRRERSSEPDESHRHRHRHHHHHRTRSSSPSSSHRRRHHRHDEKEKEERHRDSSPRQQHHKRHEDRSRSPSRRERSSRDDRGIDSSRRRYRRRSASPPPRPL</sequence>
<feature type="region of interest" description="Disordered" evidence="1">
    <location>
        <begin position="32"/>
        <end position="396"/>
    </location>
</feature>
<gene>
    <name evidence="3" type="ORF">AAFC00_001039</name>
</gene>
<keyword evidence="4" id="KW-1185">Reference proteome</keyword>
<feature type="compositionally biased region" description="Basic and acidic residues" evidence="1">
    <location>
        <begin position="208"/>
        <end position="236"/>
    </location>
</feature>
<comment type="caution">
    <text evidence="3">The sequence shown here is derived from an EMBL/GenBank/DDBJ whole genome shotgun (WGS) entry which is preliminary data.</text>
</comment>
<feature type="compositionally biased region" description="Basic and acidic residues" evidence="1">
    <location>
        <begin position="105"/>
        <end position="116"/>
    </location>
</feature>
<feature type="compositionally biased region" description="Low complexity" evidence="1">
    <location>
        <begin position="245"/>
        <end position="256"/>
    </location>
</feature>
<dbReference type="EMBL" id="JBFMKM010000003">
    <property type="protein sequence ID" value="KAL1310797.1"/>
    <property type="molecule type" value="Genomic_DNA"/>
</dbReference>
<evidence type="ECO:0000256" key="1">
    <source>
        <dbReference type="SAM" id="MobiDB-lite"/>
    </source>
</evidence>
<feature type="compositionally biased region" description="Basic and acidic residues" evidence="1">
    <location>
        <begin position="126"/>
        <end position="138"/>
    </location>
</feature>
<evidence type="ECO:0000313" key="4">
    <source>
        <dbReference type="Proteomes" id="UP001562354"/>
    </source>
</evidence>
<feature type="compositionally biased region" description="Basic and acidic residues" evidence="1">
    <location>
        <begin position="259"/>
        <end position="292"/>
    </location>
</feature>